<feature type="non-terminal residue" evidence="1">
    <location>
        <position position="282"/>
    </location>
</feature>
<organism evidence="1 2">
    <name type="scientific">Arthrobacter ramosus</name>
    <dbReference type="NCBI Taxonomy" id="1672"/>
    <lineage>
        <taxon>Bacteria</taxon>
        <taxon>Bacillati</taxon>
        <taxon>Actinomycetota</taxon>
        <taxon>Actinomycetes</taxon>
        <taxon>Micrococcales</taxon>
        <taxon>Micrococcaceae</taxon>
        <taxon>Arthrobacter</taxon>
    </lineage>
</organism>
<dbReference type="Proteomes" id="UP001589702">
    <property type="component" value="Unassembled WGS sequence"/>
</dbReference>
<name>A0ABV5Y166_ARTRM</name>
<gene>
    <name evidence="1" type="ORF">ACFFP1_10465</name>
</gene>
<reference evidence="1 2" key="1">
    <citation type="submission" date="2024-09" db="EMBL/GenBank/DDBJ databases">
        <authorList>
            <person name="Sun Q."/>
            <person name="Mori K."/>
        </authorList>
    </citation>
    <scope>NUCLEOTIDE SEQUENCE [LARGE SCALE GENOMIC DNA]</scope>
    <source>
        <strain evidence="1 2">JCM 1334</strain>
    </source>
</reference>
<evidence type="ECO:0008006" key="3">
    <source>
        <dbReference type="Google" id="ProtNLM"/>
    </source>
</evidence>
<protein>
    <recommendedName>
        <fullName evidence="3">Transcriptional regulator, AbiEi antitoxin, Type IV TA system</fullName>
    </recommendedName>
</protein>
<evidence type="ECO:0000313" key="2">
    <source>
        <dbReference type="Proteomes" id="UP001589702"/>
    </source>
</evidence>
<evidence type="ECO:0000313" key="1">
    <source>
        <dbReference type="EMBL" id="MFB9819922.1"/>
    </source>
</evidence>
<proteinExistence type="predicted"/>
<keyword evidence="2" id="KW-1185">Reference proteome</keyword>
<comment type="caution">
    <text evidence="1">The sequence shown here is derived from an EMBL/GenBank/DDBJ whole genome shotgun (WGS) entry which is preliminary data.</text>
</comment>
<accession>A0ABV5Y166</accession>
<sequence length="282" mass="31202">MALRNELVRIRRGLYLPVSRWMELEPWEQFRVKVQAVNDAARKPPVFCGQSAAVLWGLPLIEVPEEVETLVMPGPGGGRSRNGIRRRLAVPEDCEVVMLDGLRVTSMDQTIRDLAAMLPLTGSLPAADRAASFWSQSGRSPEEFGERVLSQLGGLSKVKQRRVQRVLAAADPASGSPGESLSRAVMILAGVPKPELQAAHRDAQGLIGYSDFHWPEYGVVGEFDGWAKYSRGEYLAGRSPEDVLKAEKIREDRLRATGLTLVRWMWPEAKDGAELLLKLHNA</sequence>
<dbReference type="EMBL" id="JBHMBC010000016">
    <property type="protein sequence ID" value="MFB9819922.1"/>
    <property type="molecule type" value="Genomic_DNA"/>
</dbReference>
<dbReference type="RefSeq" id="WP_376940592.1">
    <property type="nucleotide sequence ID" value="NZ_JBHMBC010000016.1"/>
</dbReference>